<evidence type="ECO:0000313" key="3">
    <source>
        <dbReference type="Proteomes" id="UP000177434"/>
    </source>
</evidence>
<dbReference type="EMBL" id="MEUN01000077">
    <property type="protein sequence ID" value="OGC44236.1"/>
    <property type="molecule type" value="Genomic_DNA"/>
</dbReference>
<dbReference type="Proteomes" id="UP000177434">
    <property type="component" value="Unassembled WGS sequence"/>
</dbReference>
<dbReference type="InterPro" id="IPR044005">
    <property type="entry name" value="DZR_2"/>
</dbReference>
<comment type="caution">
    <text evidence="2">The sequence shown here is derived from an EMBL/GenBank/DDBJ whole genome shotgun (WGS) entry which is preliminary data.</text>
</comment>
<sequence length="180" mass="20735">MNIFEYIFPKQCLICSKVGENICNNCIKEIPYTLPSCFICNSLSNEYYTHKDCLEYKVQCFTGWYISKELEISLKKKTDLGIYSTHIQLLDVLISHLNLNKIVENSNVYPIIGKSKDENTLNRILVESIYTSKENKLDTLLIGNRILNKEELKEQIKGLSKEPSHIRILILFTSPTPGLL</sequence>
<reference evidence="2 3" key="1">
    <citation type="journal article" date="2016" name="Nat. Commun.">
        <title>Thousands of microbial genomes shed light on interconnected biogeochemical processes in an aquifer system.</title>
        <authorList>
            <person name="Anantharaman K."/>
            <person name="Brown C.T."/>
            <person name="Hug L.A."/>
            <person name="Sharon I."/>
            <person name="Castelle C.J."/>
            <person name="Probst A.J."/>
            <person name="Thomas B.C."/>
            <person name="Singh A."/>
            <person name="Wilkins M.J."/>
            <person name="Karaoz U."/>
            <person name="Brodie E.L."/>
            <person name="Williams K.H."/>
            <person name="Hubbard S.S."/>
            <person name="Banfield J.F."/>
        </authorList>
    </citation>
    <scope>NUCLEOTIDE SEQUENCE [LARGE SCALE GENOMIC DNA]</scope>
</reference>
<evidence type="ECO:0000259" key="1">
    <source>
        <dbReference type="Pfam" id="PF18912"/>
    </source>
</evidence>
<name>A0A1F4UH29_9BACT</name>
<organism evidence="2 3">
    <name type="scientific">candidate division WS6 bacterium RIFOXYB1_FULL_33_14</name>
    <dbReference type="NCBI Taxonomy" id="1817896"/>
    <lineage>
        <taxon>Bacteria</taxon>
        <taxon>Candidatus Dojkabacteria</taxon>
    </lineage>
</organism>
<protein>
    <recommendedName>
        <fullName evidence="1">Double zinc ribbon domain-containing protein</fullName>
    </recommendedName>
</protein>
<dbReference type="Pfam" id="PF18912">
    <property type="entry name" value="DZR_2"/>
    <property type="match status" value="1"/>
</dbReference>
<accession>A0A1F4UH29</accession>
<dbReference type="AlphaFoldDB" id="A0A1F4UH29"/>
<gene>
    <name evidence="2" type="ORF">A2400_00175</name>
</gene>
<evidence type="ECO:0000313" key="2">
    <source>
        <dbReference type="EMBL" id="OGC44236.1"/>
    </source>
</evidence>
<proteinExistence type="predicted"/>
<feature type="domain" description="Double zinc ribbon" evidence="1">
    <location>
        <begin position="4"/>
        <end position="53"/>
    </location>
</feature>